<feature type="compositionally biased region" description="Acidic residues" evidence="4">
    <location>
        <begin position="387"/>
        <end position="398"/>
    </location>
</feature>
<reference evidence="6 7" key="1">
    <citation type="submission" date="2023-01" db="EMBL/GenBank/DDBJ databases">
        <title>Draft genome sequence of Nocardiopsis sp. RSe5-2 isolated from halophytes.</title>
        <authorList>
            <person name="Duangmal K."/>
            <person name="Chantavorakit T."/>
        </authorList>
    </citation>
    <scope>NUCLEOTIDE SEQUENCE [LARGE SCALE GENOMIC DNA]</scope>
    <source>
        <strain evidence="6 7">RSe5-2</strain>
    </source>
</reference>
<dbReference type="EMBL" id="JAQFWQ010000077">
    <property type="protein sequence ID" value="MDA2813407.1"/>
    <property type="molecule type" value="Genomic_DNA"/>
</dbReference>
<feature type="region of interest" description="Disordered" evidence="4">
    <location>
        <begin position="361"/>
        <end position="420"/>
    </location>
</feature>
<sequence>MPAIRLPEHLEPLLSHEPVLDVYEYGPWQVPEDLIAKVSDLLSLVMSDQRGLEFPPDAPRGTPEERRRRLAGDVLDALICVSGALRVNSGSHSCLPSLLMRDHVSGVTPDTDPVRWIFDDLEIPPFYGLMDVAGTPESREVVLALLRDVLDAVEGVTPWEPRRRAILRLLDRRAADPELHRFDLSATPREVRRAWAADITAHDFADAPEFAPPEVFLNWAFDRFTAAHDTLGDIAHGMPDAYDTLTYMALGLELPGVPPVASTVMDSHEFQYQTKLFAREKEGFSAEAFKRRARVWLWEAAAAGDFDTCRAWLDYGTRCAVALASGDDDLMRKPSAGTPLPVFGFQFDMHRFCVRPRSVFSVPETPEGTQGAAAEGGAEPAQKPDQEPEQAGETEEPDEAGRDADGGSTPEKAEARRRRPALEELDALVGLEQVKEELRRIHSECEAERTRRRMPLDFPKAPRHMVFTGGPGTGKSAAARILASICAETGRLRSGRVVETDRSELIADYAGGVASQVSQVVKNALGGVLLIDGASALTESDAARSLGYDAVHALIREMDEHHQDLVVVLADTDERMGRFLSANPRLAARFPYRLSFPTPSGRDLAGIVEALAARGGLKLEPEALAKAERVLRRSGGGAGSGGAHTVRALLDRALARQARRLADTGEMPSPGFPGRRDTRPLFVLTAADIPDKAGIGLVGSKRGVPEGTDPMAALESLVGLESVKREIRLYAAEAQADRLRTEAGAAVEAPARHMVFTGSPGTAKTTVGRMLGAIYADLGLLASGHLVEVGRADLVGEYIGQTAPKVEQAVRSALGGVLFIDEAYALSQSDSGNDYGPEAVSTLLKLMEDHREDLVVVVAGYEKEMERFLASNPGVASRFPRHLGFPDYTDEELTEIFAHMAAEAGFTVGEGTGERVRRLLSAAPRDGAFGNARLVRNLLERATALQAERITDGAERPPEELCELLPADIPATTGSRVGAVAPADPLARLEELVGQEPAKRELRELDARARVEQARRKAGITAPGALDHMVFLGHPGTGRTTVAELAGAVCARRGLLSSGHVAQVDREGLVGTLPGQSTALVESAVRAAAGGVLLIEDAHTVLPRPSSGAAAEEAAEALVRLVREYRSDLLVVASGDPEELPALLDARPGLGALFTRRLPFPDLAVEELVAVFTDRAHRSGFRVEAEAAAAARSLLARDRAAGGTAGPANARLAQAVFEVTARNQAARIADEDLADPDVLRALTARDVPTVLPDRAAARRTGMYL</sequence>
<dbReference type="InterPro" id="IPR027417">
    <property type="entry name" value="P-loop_NTPase"/>
</dbReference>
<evidence type="ECO:0000256" key="2">
    <source>
        <dbReference type="ARBA" id="ARBA00022741"/>
    </source>
</evidence>
<dbReference type="CDD" id="cd00009">
    <property type="entry name" value="AAA"/>
    <property type="match status" value="2"/>
</dbReference>
<comment type="similarity">
    <text evidence="1">Belongs to the CbxX/CfxQ family.</text>
</comment>
<dbReference type="Proteomes" id="UP001527866">
    <property type="component" value="Unassembled WGS sequence"/>
</dbReference>
<comment type="caution">
    <text evidence="6">The sequence shown here is derived from an EMBL/GenBank/DDBJ whole genome shotgun (WGS) entry which is preliminary data.</text>
</comment>
<dbReference type="Gene3D" id="1.10.8.60">
    <property type="match status" value="3"/>
</dbReference>
<dbReference type="PANTHER" id="PTHR43392">
    <property type="entry name" value="AAA-TYPE ATPASE FAMILY PROTEIN / ANKYRIN REPEAT FAMILY PROTEIN"/>
    <property type="match status" value="1"/>
</dbReference>
<dbReference type="Gene3D" id="3.40.50.300">
    <property type="entry name" value="P-loop containing nucleotide triphosphate hydrolases"/>
    <property type="match status" value="3"/>
</dbReference>
<feature type="domain" description="AAA+ ATPase" evidence="5">
    <location>
        <begin position="1025"/>
        <end position="1164"/>
    </location>
</feature>
<gene>
    <name evidence="6" type="ORF">O4J56_22365</name>
</gene>
<dbReference type="SUPFAM" id="SSF52540">
    <property type="entry name" value="P-loop containing nucleoside triphosphate hydrolases"/>
    <property type="match status" value="3"/>
</dbReference>
<feature type="domain" description="AAA+ ATPase" evidence="5">
    <location>
        <begin position="750"/>
        <end position="889"/>
    </location>
</feature>
<feature type="domain" description="AAA+ ATPase" evidence="5">
    <location>
        <begin position="461"/>
        <end position="600"/>
    </location>
</feature>
<dbReference type="RefSeq" id="WP_270688397.1">
    <property type="nucleotide sequence ID" value="NZ_JAQFWQ010000077.1"/>
</dbReference>
<dbReference type="InterPro" id="IPR003959">
    <property type="entry name" value="ATPase_AAA_core"/>
</dbReference>
<evidence type="ECO:0000256" key="1">
    <source>
        <dbReference type="ARBA" id="ARBA00010378"/>
    </source>
</evidence>
<dbReference type="Pfam" id="PF00004">
    <property type="entry name" value="AAA"/>
    <property type="match status" value="3"/>
</dbReference>
<evidence type="ECO:0000313" key="7">
    <source>
        <dbReference type="Proteomes" id="UP001527866"/>
    </source>
</evidence>
<dbReference type="SMART" id="SM00382">
    <property type="entry name" value="AAA"/>
    <property type="match status" value="3"/>
</dbReference>
<evidence type="ECO:0000313" key="6">
    <source>
        <dbReference type="EMBL" id="MDA2813407.1"/>
    </source>
</evidence>
<name>A0ABT4U8Z9_9ACTN</name>
<keyword evidence="2" id="KW-0547">Nucleotide-binding</keyword>
<evidence type="ECO:0000259" key="5">
    <source>
        <dbReference type="SMART" id="SM00382"/>
    </source>
</evidence>
<organism evidence="6 7">
    <name type="scientific">Nocardiopsis endophytica</name>
    <dbReference type="NCBI Taxonomy" id="3018445"/>
    <lineage>
        <taxon>Bacteria</taxon>
        <taxon>Bacillati</taxon>
        <taxon>Actinomycetota</taxon>
        <taxon>Actinomycetes</taxon>
        <taxon>Streptosporangiales</taxon>
        <taxon>Nocardiopsidaceae</taxon>
        <taxon>Nocardiopsis</taxon>
    </lineage>
</organism>
<accession>A0ABT4U8Z9</accession>
<dbReference type="InterPro" id="IPR041627">
    <property type="entry name" value="AAA_lid_6"/>
</dbReference>
<dbReference type="PRINTS" id="PR00819">
    <property type="entry name" value="CBXCFQXSUPER"/>
</dbReference>
<evidence type="ECO:0000256" key="3">
    <source>
        <dbReference type="ARBA" id="ARBA00022840"/>
    </source>
</evidence>
<keyword evidence="7" id="KW-1185">Reference proteome</keyword>
<feature type="compositionally biased region" description="Low complexity" evidence="4">
    <location>
        <begin position="364"/>
        <end position="381"/>
    </location>
</feature>
<keyword evidence="3" id="KW-0067">ATP-binding</keyword>
<proteinExistence type="inferred from homology"/>
<protein>
    <submittedName>
        <fullName evidence="6">AAA family ATPase</fullName>
    </submittedName>
</protein>
<evidence type="ECO:0000256" key="4">
    <source>
        <dbReference type="SAM" id="MobiDB-lite"/>
    </source>
</evidence>
<dbReference type="InterPro" id="IPR050773">
    <property type="entry name" value="CbxX/CfxQ_RuBisCO_ESX"/>
</dbReference>
<dbReference type="InterPro" id="IPR003593">
    <property type="entry name" value="AAA+_ATPase"/>
</dbReference>
<dbReference type="Pfam" id="PF17866">
    <property type="entry name" value="AAA_lid_6"/>
    <property type="match status" value="3"/>
</dbReference>
<dbReference type="PANTHER" id="PTHR43392:SF2">
    <property type="entry name" value="AAA-TYPE ATPASE FAMILY PROTEIN _ ANKYRIN REPEAT FAMILY PROTEIN"/>
    <property type="match status" value="1"/>
</dbReference>
<dbReference type="InterPro" id="IPR000641">
    <property type="entry name" value="CbxX/CfxQ"/>
</dbReference>